<dbReference type="Pfam" id="PF02203">
    <property type="entry name" value="TarH"/>
    <property type="match status" value="1"/>
</dbReference>
<reference evidence="15 16" key="1">
    <citation type="submission" date="2019-01" db="EMBL/GenBank/DDBJ databases">
        <authorList>
            <person name="Chen W.-M."/>
        </authorList>
    </citation>
    <scope>NUCLEOTIDE SEQUENCE [LARGE SCALE GENOMIC DNA]</scope>
    <source>
        <strain evidence="15 16">CCP-18</strain>
    </source>
</reference>
<proteinExistence type="inferred from homology"/>
<comment type="caution">
    <text evidence="15">The sequence shown here is derived from an EMBL/GenBank/DDBJ whole genome shotgun (WGS) entry which is preliminary data.</text>
</comment>
<dbReference type="InterPro" id="IPR004089">
    <property type="entry name" value="MCPsignal_dom"/>
</dbReference>
<dbReference type="OrthoDB" id="9806477at2"/>
<dbReference type="SUPFAM" id="SSF58104">
    <property type="entry name" value="Methyl-accepting chemotaxis protein (MCP) signaling domain"/>
    <property type="match status" value="1"/>
</dbReference>
<keyword evidence="7 12" id="KW-1133">Transmembrane helix</keyword>
<dbReference type="GO" id="GO:0007165">
    <property type="term" value="P:signal transduction"/>
    <property type="evidence" value="ECO:0007669"/>
    <property type="project" value="UniProtKB-KW"/>
</dbReference>
<evidence type="ECO:0000256" key="5">
    <source>
        <dbReference type="ARBA" id="ARBA00022519"/>
    </source>
</evidence>
<evidence type="ECO:0000259" key="13">
    <source>
        <dbReference type="PROSITE" id="PS50111"/>
    </source>
</evidence>
<dbReference type="InterPro" id="IPR003660">
    <property type="entry name" value="HAMP_dom"/>
</dbReference>
<evidence type="ECO:0000313" key="16">
    <source>
        <dbReference type="Proteomes" id="UP000288587"/>
    </source>
</evidence>
<organism evidence="15 16">
    <name type="scientific">Inhella crocodyli</name>
    <dbReference type="NCBI Taxonomy" id="2499851"/>
    <lineage>
        <taxon>Bacteria</taxon>
        <taxon>Pseudomonadati</taxon>
        <taxon>Pseudomonadota</taxon>
        <taxon>Betaproteobacteria</taxon>
        <taxon>Burkholderiales</taxon>
        <taxon>Sphaerotilaceae</taxon>
        <taxon>Inhella</taxon>
    </lineage>
</organism>
<dbReference type="PANTHER" id="PTHR43531">
    <property type="entry name" value="PROTEIN ICFG"/>
    <property type="match status" value="1"/>
</dbReference>
<dbReference type="PRINTS" id="PR00260">
    <property type="entry name" value="CHEMTRNSDUCR"/>
</dbReference>
<dbReference type="CDD" id="cd11386">
    <property type="entry name" value="MCP_signal"/>
    <property type="match status" value="1"/>
</dbReference>
<gene>
    <name evidence="15" type="ORF">EOD73_11065</name>
</gene>
<dbReference type="InterPro" id="IPR003122">
    <property type="entry name" value="Tar_rcpt_lig-bd"/>
</dbReference>
<dbReference type="PANTHER" id="PTHR43531:SF14">
    <property type="entry name" value="METHYL-ACCEPTING CHEMOTAXIS PROTEIN I-RELATED"/>
    <property type="match status" value="1"/>
</dbReference>
<dbReference type="PROSITE" id="PS50111">
    <property type="entry name" value="CHEMOTAXIS_TRANSDUC_2"/>
    <property type="match status" value="1"/>
</dbReference>
<name>A0A3S2UFS8_9BURK</name>
<dbReference type="InterPro" id="IPR004090">
    <property type="entry name" value="Chemotax_Me-accpt_rcpt"/>
</dbReference>
<protein>
    <submittedName>
        <fullName evidence="15">Methyl-accepting chemotaxis protein</fullName>
    </submittedName>
</protein>
<keyword evidence="3" id="KW-0488">Methylation</keyword>
<keyword evidence="9 11" id="KW-0807">Transducer</keyword>
<keyword evidence="5" id="KW-0997">Cell inner membrane</keyword>
<dbReference type="FunFam" id="1.10.287.950:FF:000001">
    <property type="entry name" value="Methyl-accepting chemotaxis sensory transducer"/>
    <property type="match status" value="1"/>
</dbReference>
<evidence type="ECO:0000256" key="3">
    <source>
        <dbReference type="ARBA" id="ARBA00022481"/>
    </source>
</evidence>
<dbReference type="AlphaFoldDB" id="A0A3S2UFS8"/>
<dbReference type="Gene3D" id="1.10.287.950">
    <property type="entry name" value="Methyl-accepting chemotaxis protein"/>
    <property type="match status" value="1"/>
</dbReference>
<feature type="domain" description="HAMP" evidence="14">
    <location>
        <begin position="222"/>
        <end position="274"/>
    </location>
</feature>
<dbReference type="Pfam" id="PF00015">
    <property type="entry name" value="MCPsignal"/>
    <property type="match status" value="1"/>
</dbReference>
<dbReference type="GO" id="GO:0004888">
    <property type="term" value="F:transmembrane signaling receptor activity"/>
    <property type="evidence" value="ECO:0007669"/>
    <property type="project" value="InterPro"/>
</dbReference>
<accession>A0A3S2UFS8</accession>
<keyword evidence="6 12" id="KW-0812">Transmembrane</keyword>
<keyword evidence="4" id="KW-0145">Chemotaxis</keyword>
<keyword evidence="2" id="KW-1003">Cell membrane</keyword>
<evidence type="ECO:0000256" key="11">
    <source>
        <dbReference type="PROSITE-ProRule" id="PRU00284"/>
    </source>
</evidence>
<feature type="transmembrane region" description="Helical" evidence="12">
    <location>
        <begin position="199"/>
        <end position="221"/>
    </location>
</feature>
<dbReference type="Proteomes" id="UP000288587">
    <property type="component" value="Unassembled WGS sequence"/>
</dbReference>
<feature type="domain" description="Methyl-accepting transducer" evidence="13">
    <location>
        <begin position="279"/>
        <end position="508"/>
    </location>
</feature>
<comment type="subcellular location">
    <subcellularLocation>
        <location evidence="1">Cell inner membrane</location>
        <topology evidence="1">Multi-pass membrane protein</topology>
    </subcellularLocation>
</comment>
<dbReference type="SMART" id="SM00283">
    <property type="entry name" value="MA"/>
    <property type="match status" value="1"/>
</dbReference>
<evidence type="ECO:0000256" key="4">
    <source>
        <dbReference type="ARBA" id="ARBA00022500"/>
    </source>
</evidence>
<dbReference type="GO" id="GO:0006935">
    <property type="term" value="P:chemotaxis"/>
    <property type="evidence" value="ECO:0007669"/>
    <property type="project" value="UniProtKB-KW"/>
</dbReference>
<keyword evidence="16" id="KW-1185">Reference proteome</keyword>
<dbReference type="CDD" id="cd19411">
    <property type="entry name" value="MCP2201-like_sensor"/>
    <property type="match status" value="1"/>
</dbReference>
<dbReference type="InterPro" id="IPR051310">
    <property type="entry name" value="MCP_chemotaxis"/>
</dbReference>
<evidence type="ECO:0000256" key="6">
    <source>
        <dbReference type="ARBA" id="ARBA00022692"/>
    </source>
</evidence>
<evidence type="ECO:0000256" key="2">
    <source>
        <dbReference type="ARBA" id="ARBA00022475"/>
    </source>
</evidence>
<evidence type="ECO:0000256" key="9">
    <source>
        <dbReference type="ARBA" id="ARBA00023224"/>
    </source>
</evidence>
<dbReference type="GO" id="GO:0005886">
    <property type="term" value="C:plasma membrane"/>
    <property type="evidence" value="ECO:0007669"/>
    <property type="project" value="UniProtKB-SubCell"/>
</dbReference>
<comment type="similarity">
    <text evidence="10">Belongs to the methyl-accepting chemotaxis (MCP) protein family.</text>
</comment>
<evidence type="ECO:0000256" key="8">
    <source>
        <dbReference type="ARBA" id="ARBA00023136"/>
    </source>
</evidence>
<evidence type="ECO:0000256" key="12">
    <source>
        <dbReference type="SAM" id="Phobius"/>
    </source>
</evidence>
<feature type="transmembrane region" description="Helical" evidence="12">
    <location>
        <begin position="12"/>
        <end position="36"/>
    </location>
</feature>
<evidence type="ECO:0000259" key="14">
    <source>
        <dbReference type="PROSITE" id="PS50885"/>
    </source>
</evidence>
<dbReference type="RefSeq" id="WP_127683072.1">
    <property type="nucleotide sequence ID" value="NZ_SACM01000003.1"/>
</dbReference>
<keyword evidence="8 12" id="KW-0472">Membrane</keyword>
<evidence type="ECO:0000256" key="1">
    <source>
        <dbReference type="ARBA" id="ARBA00004429"/>
    </source>
</evidence>
<dbReference type="PROSITE" id="PS50885">
    <property type="entry name" value="HAMP"/>
    <property type="match status" value="1"/>
</dbReference>
<evidence type="ECO:0000256" key="10">
    <source>
        <dbReference type="ARBA" id="ARBA00029447"/>
    </source>
</evidence>
<dbReference type="InterPro" id="IPR047347">
    <property type="entry name" value="YvaQ-like_sensor"/>
</dbReference>
<evidence type="ECO:0000256" key="7">
    <source>
        <dbReference type="ARBA" id="ARBA00022989"/>
    </source>
</evidence>
<evidence type="ECO:0000313" key="15">
    <source>
        <dbReference type="EMBL" id="RVT84672.1"/>
    </source>
</evidence>
<dbReference type="CDD" id="cd06225">
    <property type="entry name" value="HAMP"/>
    <property type="match status" value="1"/>
</dbReference>
<dbReference type="EMBL" id="SACM01000003">
    <property type="protein sequence ID" value="RVT84672.1"/>
    <property type="molecule type" value="Genomic_DNA"/>
</dbReference>
<sequence>MFNLNRWRISQRFLLVMGLFWVAFAFVAGLSLWGLFREAGDLSDVAERRLPVISKLEHLIKNNQANRLEVLLMFQHAPDSPTAALHDHPLTLHFDAFQKRRDANQALWADIKASISDPEGLRLLADTDIKRKAWIDKADAAIKAIQAGDSSPATVGAFLAAGRAEGKALFDAVELLIDHQEDLTQAAADGAQRNAQRTLWIIVGLAVLVGIPATWMFLSLLARIRMGFAQADEVATAIAQGDLRVDTDAEGHDEISHLLHQMHDMRLRLLELIRSVKQAAEGVQVAASEVADGNMDLSARTEQTASNLQQTASTTDELSTTVRQNADNAQQANALAQNASEVAGRGGQVVGDVVSTMRGIHDSSRKIADIIGVIDGIAFQTNILALNAAVEAARAGEAGRGFAVVASEVRNLAQRSADAAKEIKSLIGASVDHVEQGTQLVDRAGATMTDVVSAIERVSAIVGEISRASAEQSEGVGLVGQSLSQMDQATQQNAALVEQSAAAAASLRDQANQLVDAVAGFKLP</sequence>